<dbReference type="EMBL" id="BMVO01000028">
    <property type="protein sequence ID" value="GHB26754.1"/>
    <property type="molecule type" value="Genomic_DNA"/>
</dbReference>
<feature type="region of interest" description="Disordered" evidence="1">
    <location>
        <begin position="54"/>
        <end position="93"/>
    </location>
</feature>
<gene>
    <name evidence="2" type="ORF">GCM10010346_57920</name>
</gene>
<organism evidence="2 3">
    <name type="scientific">Streptomyces chryseus</name>
    <dbReference type="NCBI Taxonomy" id="68186"/>
    <lineage>
        <taxon>Bacteria</taxon>
        <taxon>Bacillati</taxon>
        <taxon>Actinomycetota</taxon>
        <taxon>Actinomycetes</taxon>
        <taxon>Kitasatosporales</taxon>
        <taxon>Streptomycetaceae</taxon>
        <taxon>Streptomyces</taxon>
    </lineage>
</organism>
<proteinExistence type="predicted"/>
<sequence>MTGRGSADPQERVLLGAYESERAAALQLGSDVVQQTTGGLPPNTFERLHLPGIRPFQVPGEQPPRQRRGRPGQVVSGQDRNTRPHAAAGPGQQSGCSALALCSITTAHVQPRRLLGPPVLKGFRLCDLVF</sequence>
<evidence type="ECO:0000256" key="1">
    <source>
        <dbReference type="SAM" id="MobiDB-lite"/>
    </source>
</evidence>
<keyword evidence="3" id="KW-1185">Reference proteome</keyword>
<accession>A0ABQ3E993</accession>
<evidence type="ECO:0000313" key="3">
    <source>
        <dbReference type="Proteomes" id="UP000599437"/>
    </source>
</evidence>
<reference evidence="3" key="1">
    <citation type="journal article" date="2019" name="Int. J. Syst. Evol. Microbiol.">
        <title>The Global Catalogue of Microorganisms (GCM) 10K type strain sequencing project: providing services to taxonomists for standard genome sequencing and annotation.</title>
        <authorList>
            <consortium name="The Broad Institute Genomics Platform"/>
            <consortium name="The Broad Institute Genome Sequencing Center for Infectious Disease"/>
            <person name="Wu L."/>
            <person name="Ma J."/>
        </authorList>
    </citation>
    <scope>NUCLEOTIDE SEQUENCE [LARGE SCALE GENOMIC DNA]</scope>
    <source>
        <strain evidence="3">JCM 4737</strain>
    </source>
</reference>
<name>A0ABQ3E993_9ACTN</name>
<protein>
    <submittedName>
        <fullName evidence="2">Uncharacterized protein</fullName>
    </submittedName>
</protein>
<dbReference type="Proteomes" id="UP000599437">
    <property type="component" value="Unassembled WGS sequence"/>
</dbReference>
<comment type="caution">
    <text evidence="2">The sequence shown here is derived from an EMBL/GenBank/DDBJ whole genome shotgun (WGS) entry which is preliminary data.</text>
</comment>
<evidence type="ECO:0000313" key="2">
    <source>
        <dbReference type="EMBL" id="GHB26754.1"/>
    </source>
</evidence>